<reference evidence="8" key="2">
    <citation type="submission" date="2020-09" db="EMBL/GenBank/DDBJ databases">
        <authorList>
            <person name="Sun Q."/>
            <person name="Zhou Y."/>
        </authorList>
    </citation>
    <scope>NUCLEOTIDE SEQUENCE</scope>
    <source>
        <strain evidence="8">CGMCC 1.15448</strain>
    </source>
</reference>
<dbReference type="EMBL" id="BMJC01000001">
    <property type="protein sequence ID" value="GGA91888.1"/>
    <property type="molecule type" value="Genomic_DNA"/>
</dbReference>
<accession>A0A8J2UB20</accession>
<evidence type="ECO:0000259" key="6">
    <source>
        <dbReference type="Pfam" id="PF07980"/>
    </source>
</evidence>
<sequence>MSIVATGIVLFSAGCTKKPLDQNPSGEYTTANYWRNQSDVIAGVLGIYNILYTEDWIGHDLYAYDDQSDDICVDGDHPDFKYIQNFQIDPTLQLIYITWPFAYEQIGRANNAILYIPKVPVMDSAIRNRSMGEAYFLRGYAYFVLSQIYGSVPLITEKNVTAASYNVPKSSVDSIRAQAESDFLQAASLLPETYDDADKGRVSKGAAWGMLCKLYMFEDKLQQAVQYGSNVTGDGNYALATHYTDNFTLGNQESNTEILFAVWNKNQEISNVPASAISTYFTPRAWQGWGFHHPTENFAESFEPGDSVRKKATLISVGDSIPNQTNMTTIGAGDAYQMFLGMAGASTGRMLPSMSTTGYCIKKYTAFMPSGDGGVDYDLKQPLLRSSDVYLLVAEAKIRLNGAGSGDVEINAVRKRAGLLPVSGAGMNQLIHERRVELAGENIRWQDLLRWDKDKLINLDTIVGKPKSASPLPPYNGSVVIPSRTFVRPKDYYMPIPQEIIDESKGVIVQNPNY</sequence>
<evidence type="ECO:0000256" key="1">
    <source>
        <dbReference type="ARBA" id="ARBA00004442"/>
    </source>
</evidence>
<evidence type="ECO:0000256" key="4">
    <source>
        <dbReference type="ARBA" id="ARBA00023136"/>
    </source>
</evidence>
<organism evidence="8 9">
    <name type="scientific">Puia dinghuensis</name>
    <dbReference type="NCBI Taxonomy" id="1792502"/>
    <lineage>
        <taxon>Bacteria</taxon>
        <taxon>Pseudomonadati</taxon>
        <taxon>Bacteroidota</taxon>
        <taxon>Chitinophagia</taxon>
        <taxon>Chitinophagales</taxon>
        <taxon>Chitinophagaceae</taxon>
        <taxon>Puia</taxon>
    </lineage>
</organism>
<proteinExistence type="inferred from homology"/>
<comment type="similarity">
    <text evidence="2">Belongs to the SusD family.</text>
</comment>
<dbReference type="AlphaFoldDB" id="A0A8J2UB20"/>
<dbReference type="Gene3D" id="1.25.40.390">
    <property type="match status" value="1"/>
</dbReference>
<dbReference type="GO" id="GO:0009279">
    <property type="term" value="C:cell outer membrane"/>
    <property type="evidence" value="ECO:0007669"/>
    <property type="project" value="UniProtKB-SubCell"/>
</dbReference>
<evidence type="ECO:0000256" key="2">
    <source>
        <dbReference type="ARBA" id="ARBA00006275"/>
    </source>
</evidence>
<evidence type="ECO:0000256" key="5">
    <source>
        <dbReference type="ARBA" id="ARBA00023237"/>
    </source>
</evidence>
<keyword evidence="4" id="KW-0472">Membrane</keyword>
<dbReference type="InterPro" id="IPR033985">
    <property type="entry name" value="SusD-like_N"/>
</dbReference>
<keyword evidence="3" id="KW-0732">Signal</keyword>
<evidence type="ECO:0000256" key="3">
    <source>
        <dbReference type="ARBA" id="ARBA00022729"/>
    </source>
</evidence>
<feature type="domain" description="RagB/SusD" evidence="6">
    <location>
        <begin position="285"/>
        <end position="514"/>
    </location>
</feature>
<dbReference type="Pfam" id="PF07980">
    <property type="entry name" value="SusD_RagB"/>
    <property type="match status" value="1"/>
</dbReference>
<dbReference type="CDD" id="cd08977">
    <property type="entry name" value="SusD"/>
    <property type="match status" value="1"/>
</dbReference>
<dbReference type="SUPFAM" id="SSF48452">
    <property type="entry name" value="TPR-like"/>
    <property type="match status" value="1"/>
</dbReference>
<gene>
    <name evidence="8" type="ORF">GCM10011511_14070</name>
</gene>
<reference evidence="8" key="1">
    <citation type="journal article" date="2014" name="Int. J. Syst. Evol. Microbiol.">
        <title>Complete genome sequence of Corynebacterium casei LMG S-19264T (=DSM 44701T), isolated from a smear-ripened cheese.</title>
        <authorList>
            <consortium name="US DOE Joint Genome Institute (JGI-PGF)"/>
            <person name="Walter F."/>
            <person name="Albersmeier A."/>
            <person name="Kalinowski J."/>
            <person name="Ruckert C."/>
        </authorList>
    </citation>
    <scope>NUCLEOTIDE SEQUENCE</scope>
    <source>
        <strain evidence="8">CGMCC 1.15448</strain>
    </source>
</reference>
<comment type="subcellular location">
    <subcellularLocation>
        <location evidence="1">Cell outer membrane</location>
    </subcellularLocation>
</comment>
<dbReference type="InterPro" id="IPR011990">
    <property type="entry name" value="TPR-like_helical_dom_sf"/>
</dbReference>
<evidence type="ECO:0000259" key="7">
    <source>
        <dbReference type="Pfam" id="PF14322"/>
    </source>
</evidence>
<dbReference type="InterPro" id="IPR012944">
    <property type="entry name" value="SusD_RagB_dom"/>
</dbReference>
<evidence type="ECO:0000313" key="9">
    <source>
        <dbReference type="Proteomes" id="UP000607559"/>
    </source>
</evidence>
<comment type="caution">
    <text evidence="8">The sequence shown here is derived from an EMBL/GenBank/DDBJ whole genome shotgun (WGS) entry which is preliminary data.</text>
</comment>
<dbReference type="Pfam" id="PF14322">
    <property type="entry name" value="SusD-like_3"/>
    <property type="match status" value="1"/>
</dbReference>
<name>A0A8J2UB20_9BACT</name>
<dbReference type="Proteomes" id="UP000607559">
    <property type="component" value="Unassembled WGS sequence"/>
</dbReference>
<evidence type="ECO:0000313" key="8">
    <source>
        <dbReference type="EMBL" id="GGA91888.1"/>
    </source>
</evidence>
<protein>
    <submittedName>
        <fullName evidence="8">Membrane protein</fullName>
    </submittedName>
</protein>
<feature type="domain" description="SusD-like N-terminal" evidence="7">
    <location>
        <begin position="94"/>
        <end position="216"/>
    </location>
</feature>
<keyword evidence="9" id="KW-1185">Reference proteome</keyword>
<keyword evidence="5" id="KW-0998">Cell outer membrane</keyword>